<protein>
    <submittedName>
        <fullName evidence="1">Phosphoglycerate mutase family protein</fullName>
    </submittedName>
</protein>
<name>A0ACB6QNF2_9PLEO</name>
<keyword evidence="2" id="KW-1185">Reference proteome</keyword>
<dbReference type="Proteomes" id="UP000799755">
    <property type="component" value="Unassembled WGS sequence"/>
</dbReference>
<evidence type="ECO:0000313" key="2">
    <source>
        <dbReference type="Proteomes" id="UP000799755"/>
    </source>
</evidence>
<gene>
    <name evidence="1" type="ORF">BDR25DRAFT_344768</name>
</gene>
<proteinExistence type="predicted"/>
<evidence type="ECO:0000313" key="1">
    <source>
        <dbReference type="EMBL" id="KAF2467676.1"/>
    </source>
</evidence>
<reference evidence="1" key="1">
    <citation type="journal article" date="2020" name="Stud. Mycol.">
        <title>101 Dothideomycetes genomes: a test case for predicting lifestyles and emergence of pathogens.</title>
        <authorList>
            <person name="Haridas S."/>
            <person name="Albert R."/>
            <person name="Binder M."/>
            <person name="Bloem J."/>
            <person name="Labutti K."/>
            <person name="Salamov A."/>
            <person name="Andreopoulos B."/>
            <person name="Baker S."/>
            <person name="Barry K."/>
            <person name="Bills G."/>
            <person name="Bluhm B."/>
            <person name="Cannon C."/>
            <person name="Castanera R."/>
            <person name="Culley D."/>
            <person name="Daum C."/>
            <person name="Ezra D."/>
            <person name="Gonzalez J."/>
            <person name="Henrissat B."/>
            <person name="Kuo A."/>
            <person name="Liang C."/>
            <person name="Lipzen A."/>
            <person name="Lutzoni F."/>
            <person name="Magnuson J."/>
            <person name="Mondo S."/>
            <person name="Nolan M."/>
            <person name="Ohm R."/>
            <person name="Pangilinan J."/>
            <person name="Park H.-J."/>
            <person name="Ramirez L."/>
            <person name="Alfaro M."/>
            <person name="Sun H."/>
            <person name="Tritt A."/>
            <person name="Yoshinaga Y."/>
            <person name="Zwiers L.-H."/>
            <person name="Turgeon B."/>
            <person name="Goodwin S."/>
            <person name="Spatafora J."/>
            <person name="Crous P."/>
            <person name="Grigoriev I."/>
        </authorList>
    </citation>
    <scope>NUCLEOTIDE SEQUENCE</scope>
    <source>
        <strain evidence="1">ATCC 200398</strain>
    </source>
</reference>
<comment type="caution">
    <text evidence="1">The sequence shown here is derived from an EMBL/GenBank/DDBJ whole genome shotgun (WGS) entry which is preliminary data.</text>
</comment>
<dbReference type="EMBL" id="MU003519">
    <property type="protein sequence ID" value="KAF2467676.1"/>
    <property type="molecule type" value="Genomic_DNA"/>
</dbReference>
<accession>A0ACB6QNF2</accession>
<organism evidence="1 2">
    <name type="scientific">Lindgomyces ingoldianus</name>
    <dbReference type="NCBI Taxonomy" id="673940"/>
    <lineage>
        <taxon>Eukaryota</taxon>
        <taxon>Fungi</taxon>
        <taxon>Dikarya</taxon>
        <taxon>Ascomycota</taxon>
        <taxon>Pezizomycotina</taxon>
        <taxon>Dothideomycetes</taxon>
        <taxon>Pleosporomycetidae</taxon>
        <taxon>Pleosporales</taxon>
        <taxon>Lindgomycetaceae</taxon>
        <taxon>Lindgomyces</taxon>
    </lineage>
</organism>
<sequence length="267" mass="29542">MIEVVYIVRHGYRANWTVNPTTGEYNSTILSETKIPTDPPLSSYGVRQAEELAEHLCNINPPIDVIYSSPFYRCLQTLKPTIEKLFEEGRAGGKIRVERGLGEFYGRAPFAHPSPANTLKLSKFFPNLDLEYESLLTPPPNGEMIRDLHERVANALNLVIASLDSDPAGPKTMLICTHAATMIAIGRALTGNVPDNFNEDDFKCYTASLSTFARRGDAEGVLGNWECVGNAETGYLSGGEERGWKFNGEENFSTDPDPIDERQAPKL</sequence>